<sequence length="159" mass="18266">MRAEEKHRHTGGGGRGREDQGGSPPYDEIVEGGRRRVEEKEMEDEDEDDQEETEVGWRGTKQGTETQRESKRERERERDREGERTRSGPHVGDVQYCSNDAEAAPLATIFSLYLLGIHLILYSGLLHFIPVSPPYFAMRDIGNSVARILWKIKQDIKKR</sequence>
<feature type="compositionally biased region" description="Acidic residues" evidence="1">
    <location>
        <begin position="40"/>
        <end position="54"/>
    </location>
</feature>
<dbReference type="Proteomes" id="UP000053097">
    <property type="component" value="Unassembled WGS sequence"/>
</dbReference>
<feature type="transmembrane region" description="Helical" evidence="2">
    <location>
        <begin position="106"/>
        <end position="129"/>
    </location>
</feature>
<name>A0A026W0F2_OOCBI</name>
<reference evidence="3 4" key="1">
    <citation type="journal article" date="2014" name="Curr. Biol.">
        <title>The genome of the clonal raider ant Cerapachys biroi.</title>
        <authorList>
            <person name="Oxley P.R."/>
            <person name="Ji L."/>
            <person name="Fetter-Pruneda I."/>
            <person name="McKenzie S.K."/>
            <person name="Li C."/>
            <person name="Hu H."/>
            <person name="Zhang G."/>
            <person name="Kronauer D.J."/>
        </authorList>
    </citation>
    <scope>NUCLEOTIDE SEQUENCE [LARGE SCALE GENOMIC DNA]</scope>
</reference>
<organism evidence="3 4">
    <name type="scientific">Ooceraea biroi</name>
    <name type="common">Clonal raider ant</name>
    <name type="synonym">Cerapachys biroi</name>
    <dbReference type="NCBI Taxonomy" id="2015173"/>
    <lineage>
        <taxon>Eukaryota</taxon>
        <taxon>Metazoa</taxon>
        <taxon>Ecdysozoa</taxon>
        <taxon>Arthropoda</taxon>
        <taxon>Hexapoda</taxon>
        <taxon>Insecta</taxon>
        <taxon>Pterygota</taxon>
        <taxon>Neoptera</taxon>
        <taxon>Endopterygota</taxon>
        <taxon>Hymenoptera</taxon>
        <taxon>Apocrita</taxon>
        <taxon>Aculeata</taxon>
        <taxon>Formicoidea</taxon>
        <taxon>Formicidae</taxon>
        <taxon>Dorylinae</taxon>
        <taxon>Ooceraea</taxon>
    </lineage>
</organism>
<evidence type="ECO:0000256" key="1">
    <source>
        <dbReference type="SAM" id="MobiDB-lite"/>
    </source>
</evidence>
<gene>
    <name evidence="3" type="ORF">X777_11923</name>
</gene>
<feature type="compositionally biased region" description="Basic and acidic residues" evidence="1">
    <location>
        <begin position="66"/>
        <end position="86"/>
    </location>
</feature>
<evidence type="ECO:0008006" key="5">
    <source>
        <dbReference type="Google" id="ProtNLM"/>
    </source>
</evidence>
<accession>A0A026W0F2</accession>
<evidence type="ECO:0000256" key="2">
    <source>
        <dbReference type="SAM" id="Phobius"/>
    </source>
</evidence>
<keyword evidence="4" id="KW-1185">Reference proteome</keyword>
<evidence type="ECO:0000313" key="3">
    <source>
        <dbReference type="EMBL" id="EZA49425.1"/>
    </source>
</evidence>
<keyword evidence="2" id="KW-1133">Transmembrane helix</keyword>
<proteinExistence type="predicted"/>
<keyword evidence="2" id="KW-0812">Transmembrane</keyword>
<protein>
    <recommendedName>
        <fullName evidence="5">Transmembrane protein</fullName>
    </recommendedName>
</protein>
<dbReference type="EMBL" id="KK107519">
    <property type="protein sequence ID" value="EZA49425.1"/>
    <property type="molecule type" value="Genomic_DNA"/>
</dbReference>
<feature type="region of interest" description="Disordered" evidence="1">
    <location>
        <begin position="1"/>
        <end position="93"/>
    </location>
</feature>
<dbReference type="AlphaFoldDB" id="A0A026W0F2"/>
<evidence type="ECO:0000313" key="4">
    <source>
        <dbReference type="Proteomes" id="UP000053097"/>
    </source>
</evidence>
<keyword evidence="2" id="KW-0472">Membrane</keyword>